<proteinExistence type="predicted"/>
<comment type="caution">
    <text evidence="2">The sequence shown here is derived from an EMBL/GenBank/DDBJ whole genome shotgun (WGS) entry which is preliminary data.</text>
</comment>
<sequence>MVSLGEDVRSVRSKIGMADTEYHSAWKRLNTKAQEICQRRYGTRSAKVTNTLEAIAELKDHFALNRDQYGSLTSRKMAEAVQVRGSAAWLVHNALKRNNDKHKNSLKRAAQQSPAAQSNVSRSGNTVETGPSATGDSNAVHDKMWDPIRNIFTTRI</sequence>
<name>A0ABR4ATR1_9LECA</name>
<evidence type="ECO:0000256" key="1">
    <source>
        <dbReference type="SAM" id="MobiDB-lite"/>
    </source>
</evidence>
<accession>A0ABR4ATR1</accession>
<reference evidence="2 3" key="1">
    <citation type="submission" date="2024-09" db="EMBL/GenBank/DDBJ databases">
        <title>Rethinking Asexuality: The Enigmatic Case of Functional Sexual Genes in Lepraria (Stereocaulaceae).</title>
        <authorList>
            <person name="Doellman M."/>
            <person name="Sun Y."/>
            <person name="Barcenas-Pena A."/>
            <person name="Lumbsch H.T."/>
            <person name="Grewe F."/>
        </authorList>
    </citation>
    <scope>NUCLEOTIDE SEQUENCE [LARGE SCALE GENOMIC DNA]</scope>
    <source>
        <strain evidence="2 3">Grewe 0041</strain>
    </source>
</reference>
<feature type="compositionally biased region" description="Polar residues" evidence="1">
    <location>
        <begin position="110"/>
        <end position="137"/>
    </location>
</feature>
<protein>
    <submittedName>
        <fullName evidence="2">Uncharacterized protein</fullName>
    </submittedName>
</protein>
<evidence type="ECO:0000313" key="2">
    <source>
        <dbReference type="EMBL" id="KAL2048939.1"/>
    </source>
</evidence>
<gene>
    <name evidence="2" type="ORF">ABVK25_010792</name>
</gene>
<evidence type="ECO:0000313" key="3">
    <source>
        <dbReference type="Proteomes" id="UP001590951"/>
    </source>
</evidence>
<dbReference type="EMBL" id="JBHFEH010000075">
    <property type="protein sequence ID" value="KAL2048939.1"/>
    <property type="molecule type" value="Genomic_DNA"/>
</dbReference>
<organism evidence="2 3">
    <name type="scientific">Lepraria finkii</name>
    <dbReference type="NCBI Taxonomy" id="1340010"/>
    <lineage>
        <taxon>Eukaryota</taxon>
        <taxon>Fungi</taxon>
        <taxon>Dikarya</taxon>
        <taxon>Ascomycota</taxon>
        <taxon>Pezizomycotina</taxon>
        <taxon>Lecanoromycetes</taxon>
        <taxon>OSLEUM clade</taxon>
        <taxon>Lecanoromycetidae</taxon>
        <taxon>Lecanorales</taxon>
        <taxon>Lecanorineae</taxon>
        <taxon>Stereocaulaceae</taxon>
        <taxon>Lepraria</taxon>
    </lineage>
</organism>
<feature type="region of interest" description="Disordered" evidence="1">
    <location>
        <begin position="101"/>
        <end position="141"/>
    </location>
</feature>
<keyword evidence="3" id="KW-1185">Reference proteome</keyword>
<dbReference type="Proteomes" id="UP001590951">
    <property type="component" value="Unassembled WGS sequence"/>
</dbReference>